<proteinExistence type="predicted"/>
<comment type="caution">
    <text evidence="2">The sequence shown here is derived from an EMBL/GenBank/DDBJ whole genome shotgun (WGS) entry which is preliminary data.</text>
</comment>
<dbReference type="Proteomes" id="UP000821837">
    <property type="component" value="Chromosome 11"/>
</dbReference>
<evidence type="ECO:0000256" key="1">
    <source>
        <dbReference type="SAM" id="MobiDB-lite"/>
    </source>
</evidence>
<feature type="region of interest" description="Disordered" evidence="1">
    <location>
        <begin position="97"/>
        <end position="128"/>
    </location>
</feature>
<reference evidence="2" key="1">
    <citation type="journal article" date="2020" name="Cell">
        <title>Large-Scale Comparative Analyses of Tick Genomes Elucidate Their Genetic Diversity and Vector Capacities.</title>
        <authorList>
            <consortium name="Tick Genome and Microbiome Consortium (TIGMIC)"/>
            <person name="Jia N."/>
            <person name="Wang J."/>
            <person name="Shi W."/>
            <person name="Du L."/>
            <person name="Sun Y."/>
            <person name="Zhan W."/>
            <person name="Jiang J.F."/>
            <person name="Wang Q."/>
            <person name="Zhang B."/>
            <person name="Ji P."/>
            <person name="Bell-Sakyi L."/>
            <person name="Cui X.M."/>
            <person name="Yuan T.T."/>
            <person name="Jiang B.G."/>
            <person name="Yang W.F."/>
            <person name="Lam T.T."/>
            <person name="Chang Q.C."/>
            <person name="Ding S.J."/>
            <person name="Wang X.J."/>
            <person name="Zhu J.G."/>
            <person name="Ruan X.D."/>
            <person name="Zhao L."/>
            <person name="Wei J.T."/>
            <person name="Ye R.Z."/>
            <person name="Que T.C."/>
            <person name="Du C.H."/>
            <person name="Zhou Y.H."/>
            <person name="Cheng J.X."/>
            <person name="Dai P.F."/>
            <person name="Guo W.B."/>
            <person name="Han X.H."/>
            <person name="Huang E.J."/>
            <person name="Li L.F."/>
            <person name="Wei W."/>
            <person name="Gao Y.C."/>
            <person name="Liu J.Z."/>
            <person name="Shao H.Z."/>
            <person name="Wang X."/>
            <person name="Wang C.C."/>
            <person name="Yang T.C."/>
            <person name="Huo Q.B."/>
            <person name="Li W."/>
            <person name="Chen H.Y."/>
            <person name="Chen S.E."/>
            <person name="Zhou L.G."/>
            <person name="Ni X.B."/>
            <person name="Tian J.H."/>
            <person name="Sheng Y."/>
            <person name="Liu T."/>
            <person name="Pan Y.S."/>
            <person name="Xia L.Y."/>
            <person name="Li J."/>
            <person name="Zhao F."/>
            <person name="Cao W.C."/>
        </authorList>
    </citation>
    <scope>NUCLEOTIDE SEQUENCE</scope>
    <source>
        <strain evidence="2">Rsan-2018</strain>
    </source>
</reference>
<keyword evidence="3" id="KW-1185">Reference proteome</keyword>
<sequence length="176" mass="19128">MDRLRRCRGVVQAAATKLITSATEALQAENPSPTNQGVLLDDLQDKDTTLGDLSQKIADITTDSAEYGEEVTMTLDYHNIRNAMSRVRYLLKSAARPTDGAAPGVATETRRQGVSSQANTDREQRRELSFEVPTKIQPRGTGAKTSCLTIAGTVSVSAGRRICKQQPCLLPTLWPP</sequence>
<protein>
    <submittedName>
        <fullName evidence="2">Uncharacterized protein</fullName>
    </submittedName>
</protein>
<accession>A0A9D4T5R1</accession>
<name>A0A9D4T5R1_RHISA</name>
<dbReference type="EMBL" id="JABSTV010001247">
    <property type="protein sequence ID" value="KAH7972465.1"/>
    <property type="molecule type" value="Genomic_DNA"/>
</dbReference>
<gene>
    <name evidence="2" type="ORF">HPB52_012459</name>
</gene>
<evidence type="ECO:0000313" key="3">
    <source>
        <dbReference type="Proteomes" id="UP000821837"/>
    </source>
</evidence>
<organism evidence="2 3">
    <name type="scientific">Rhipicephalus sanguineus</name>
    <name type="common">Brown dog tick</name>
    <name type="synonym">Ixodes sanguineus</name>
    <dbReference type="NCBI Taxonomy" id="34632"/>
    <lineage>
        <taxon>Eukaryota</taxon>
        <taxon>Metazoa</taxon>
        <taxon>Ecdysozoa</taxon>
        <taxon>Arthropoda</taxon>
        <taxon>Chelicerata</taxon>
        <taxon>Arachnida</taxon>
        <taxon>Acari</taxon>
        <taxon>Parasitiformes</taxon>
        <taxon>Ixodida</taxon>
        <taxon>Ixodoidea</taxon>
        <taxon>Ixodidae</taxon>
        <taxon>Rhipicephalinae</taxon>
        <taxon>Rhipicephalus</taxon>
        <taxon>Rhipicephalus</taxon>
    </lineage>
</organism>
<evidence type="ECO:0000313" key="2">
    <source>
        <dbReference type="EMBL" id="KAH7972465.1"/>
    </source>
</evidence>
<dbReference type="VEuPathDB" id="VectorBase:RSAN_025724"/>
<dbReference type="AlphaFoldDB" id="A0A9D4T5R1"/>
<reference evidence="2" key="2">
    <citation type="submission" date="2021-09" db="EMBL/GenBank/DDBJ databases">
        <authorList>
            <person name="Jia N."/>
            <person name="Wang J."/>
            <person name="Shi W."/>
            <person name="Du L."/>
            <person name="Sun Y."/>
            <person name="Zhan W."/>
            <person name="Jiang J."/>
            <person name="Wang Q."/>
            <person name="Zhang B."/>
            <person name="Ji P."/>
            <person name="Sakyi L.B."/>
            <person name="Cui X."/>
            <person name="Yuan T."/>
            <person name="Jiang B."/>
            <person name="Yang W."/>
            <person name="Lam T.T.-Y."/>
            <person name="Chang Q."/>
            <person name="Ding S."/>
            <person name="Wang X."/>
            <person name="Zhu J."/>
            <person name="Ruan X."/>
            <person name="Zhao L."/>
            <person name="Wei J."/>
            <person name="Que T."/>
            <person name="Du C."/>
            <person name="Cheng J."/>
            <person name="Dai P."/>
            <person name="Han X."/>
            <person name="Huang E."/>
            <person name="Gao Y."/>
            <person name="Liu J."/>
            <person name="Shao H."/>
            <person name="Ye R."/>
            <person name="Li L."/>
            <person name="Wei W."/>
            <person name="Wang X."/>
            <person name="Wang C."/>
            <person name="Huo Q."/>
            <person name="Li W."/>
            <person name="Guo W."/>
            <person name="Chen H."/>
            <person name="Chen S."/>
            <person name="Zhou L."/>
            <person name="Zhou L."/>
            <person name="Ni X."/>
            <person name="Tian J."/>
            <person name="Zhou Y."/>
            <person name="Sheng Y."/>
            <person name="Liu T."/>
            <person name="Pan Y."/>
            <person name="Xia L."/>
            <person name="Li J."/>
            <person name="Zhao F."/>
            <person name="Cao W."/>
        </authorList>
    </citation>
    <scope>NUCLEOTIDE SEQUENCE</scope>
    <source>
        <strain evidence="2">Rsan-2018</strain>
        <tissue evidence="2">Larvae</tissue>
    </source>
</reference>